<dbReference type="RefSeq" id="XP_033450222.1">
    <property type="nucleotide sequence ID" value="XM_033597922.1"/>
</dbReference>
<keyword evidence="2" id="KW-1185">Reference proteome</keyword>
<organism evidence="1 2">
    <name type="scientific">Didymella exigua CBS 183.55</name>
    <dbReference type="NCBI Taxonomy" id="1150837"/>
    <lineage>
        <taxon>Eukaryota</taxon>
        <taxon>Fungi</taxon>
        <taxon>Dikarya</taxon>
        <taxon>Ascomycota</taxon>
        <taxon>Pezizomycotina</taxon>
        <taxon>Dothideomycetes</taxon>
        <taxon>Pleosporomycetidae</taxon>
        <taxon>Pleosporales</taxon>
        <taxon>Pleosporineae</taxon>
        <taxon>Didymellaceae</taxon>
        <taxon>Didymella</taxon>
    </lineage>
</organism>
<dbReference type="AlphaFoldDB" id="A0A6A5RSB2"/>
<reference evidence="1" key="1">
    <citation type="journal article" date="2020" name="Stud. Mycol.">
        <title>101 Dothideomycetes genomes: a test case for predicting lifestyles and emergence of pathogens.</title>
        <authorList>
            <person name="Haridas S."/>
            <person name="Albert R."/>
            <person name="Binder M."/>
            <person name="Bloem J."/>
            <person name="Labutti K."/>
            <person name="Salamov A."/>
            <person name="Andreopoulos B."/>
            <person name="Baker S."/>
            <person name="Barry K."/>
            <person name="Bills G."/>
            <person name="Bluhm B."/>
            <person name="Cannon C."/>
            <person name="Castanera R."/>
            <person name="Culley D."/>
            <person name="Daum C."/>
            <person name="Ezra D."/>
            <person name="Gonzalez J."/>
            <person name="Henrissat B."/>
            <person name="Kuo A."/>
            <person name="Liang C."/>
            <person name="Lipzen A."/>
            <person name="Lutzoni F."/>
            <person name="Magnuson J."/>
            <person name="Mondo S."/>
            <person name="Nolan M."/>
            <person name="Ohm R."/>
            <person name="Pangilinan J."/>
            <person name="Park H.-J."/>
            <person name="Ramirez L."/>
            <person name="Alfaro M."/>
            <person name="Sun H."/>
            <person name="Tritt A."/>
            <person name="Yoshinaga Y."/>
            <person name="Zwiers L.-H."/>
            <person name="Turgeon B."/>
            <person name="Goodwin S."/>
            <person name="Spatafora J."/>
            <person name="Crous P."/>
            <person name="Grigoriev I."/>
        </authorList>
    </citation>
    <scope>NUCLEOTIDE SEQUENCE</scope>
    <source>
        <strain evidence="1">CBS 183.55</strain>
    </source>
</reference>
<evidence type="ECO:0000313" key="1">
    <source>
        <dbReference type="EMBL" id="KAF1929974.1"/>
    </source>
</evidence>
<dbReference type="Proteomes" id="UP000800082">
    <property type="component" value="Unassembled WGS sequence"/>
</dbReference>
<sequence>MTRAECLVEMYIAWDAIPAVPGPWLSARSIRSDIDSLLVGLSGRGSRFGVPSALDSCAGPLHAYRTAHCSAKDTMRQGSITKRRLPNRHKVCYNRRPCGHVGDMPAVVVWTGICLDVRAVVSVPVQSRSLHLFLHRNSRNEYHAPQYFSRVLTAQGYCAVHLPKLHHQDALYNYNIKRRR</sequence>
<protein>
    <submittedName>
        <fullName evidence="1">Uncharacterized protein</fullName>
    </submittedName>
</protein>
<name>A0A6A5RSB2_9PLEO</name>
<gene>
    <name evidence="1" type="ORF">M421DRAFT_91186</name>
</gene>
<evidence type="ECO:0000313" key="2">
    <source>
        <dbReference type="Proteomes" id="UP000800082"/>
    </source>
</evidence>
<accession>A0A6A5RSB2</accession>
<dbReference type="GeneID" id="54355589"/>
<dbReference type="EMBL" id="ML978964">
    <property type="protein sequence ID" value="KAF1929974.1"/>
    <property type="molecule type" value="Genomic_DNA"/>
</dbReference>
<proteinExistence type="predicted"/>